<dbReference type="KEGG" id="azz:DEW08_25020"/>
<feature type="domain" description="CheW-like" evidence="1">
    <location>
        <begin position="11"/>
        <end position="154"/>
    </location>
</feature>
<dbReference type="Gene3D" id="2.30.30.40">
    <property type="entry name" value="SH3 Domains"/>
    <property type="match status" value="3"/>
</dbReference>
<dbReference type="InterPro" id="IPR039315">
    <property type="entry name" value="CheW"/>
</dbReference>
<dbReference type="InterPro" id="IPR002545">
    <property type="entry name" value="CheW-lke_dom"/>
</dbReference>
<proteinExistence type="predicted"/>
<dbReference type="EMBL" id="CP029356">
    <property type="protein sequence ID" value="AWK89237.1"/>
    <property type="molecule type" value="Genomic_DNA"/>
</dbReference>
<dbReference type="InterPro" id="IPR036061">
    <property type="entry name" value="CheW-like_dom_sf"/>
</dbReference>
<evidence type="ECO:0000259" key="1">
    <source>
        <dbReference type="PROSITE" id="PS50851"/>
    </source>
</evidence>
<protein>
    <submittedName>
        <fullName evidence="2">Chemotaxis protein CheW</fullName>
    </submittedName>
</protein>
<dbReference type="PROSITE" id="PS50851">
    <property type="entry name" value="CHEW"/>
    <property type="match status" value="3"/>
</dbReference>
<evidence type="ECO:0000313" key="3">
    <source>
        <dbReference type="Proteomes" id="UP000245629"/>
    </source>
</evidence>
<dbReference type="PANTHER" id="PTHR22617">
    <property type="entry name" value="CHEMOTAXIS SENSOR HISTIDINE KINASE-RELATED"/>
    <property type="match status" value="1"/>
</dbReference>
<dbReference type="Pfam" id="PF01584">
    <property type="entry name" value="CheW"/>
    <property type="match status" value="3"/>
</dbReference>
<sequence>MADQAEETDGELRLVTFTAGGFGFALPLPDVLEVVRPPALVRIPLGPPALEGLAQRQGLAIPVLDLARAMGLEAEAATAGRGTAARVVIVRHGGQAVGLLVDRMAGLVAVPADTVDPVDPGVESGLDPELLSGMLRAPPLMLLDAGTVIDRQFRDLARSDGGDAVPVVAAGPAAGAAVRAAVDEVGLLVFQVGGQEFALPVDRVAEVVPAPAGVTRLPRAGAHLLGVMTLRDGLLPLVALRALFALDDGRDGDGADGGKVNGGGRRVVVARTRDAATGREEPVGLLVDDVRELLRIERARIDPVPPLLAREAEFEDLDGIVRADGGRRLVSLLSAERLFRHGVALAGGQEETAMSQPAPAGATERSESVLVFRLAGAEYGLPVAAVQEVLRRPDAPTPLPNAPEFVAGVVTLRGAVVPLIDQRRLLHLPQAVGQGDRGRVVVVASGEARAGLLVDGLAGLQRIPDRAIGPAPAVSQAQHRLIRRVATLEEAGGGRRMILLMDPAELLDMERLAALLPAK</sequence>
<accession>A0A2S2CY79</accession>
<feature type="domain" description="CheW-like" evidence="1">
    <location>
        <begin position="184"/>
        <end position="344"/>
    </location>
</feature>
<dbReference type="RefSeq" id="WP_109332301.1">
    <property type="nucleotide sequence ID" value="NZ_CP029356.1"/>
</dbReference>
<dbReference type="Gene3D" id="2.40.50.180">
    <property type="entry name" value="CheA-289, Domain 4"/>
    <property type="match status" value="3"/>
</dbReference>
<dbReference type="SMART" id="SM00260">
    <property type="entry name" value="CheW"/>
    <property type="match status" value="3"/>
</dbReference>
<dbReference type="SUPFAM" id="SSF50341">
    <property type="entry name" value="CheW-like"/>
    <property type="match status" value="3"/>
</dbReference>
<dbReference type="Proteomes" id="UP000245629">
    <property type="component" value="Plasmid unnamed1"/>
</dbReference>
<dbReference type="GO" id="GO:0007165">
    <property type="term" value="P:signal transduction"/>
    <property type="evidence" value="ECO:0007669"/>
    <property type="project" value="InterPro"/>
</dbReference>
<keyword evidence="3" id="KW-1185">Reference proteome</keyword>
<reference evidence="3" key="1">
    <citation type="submission" date="2018-05" db="EMBL/GenBank/DDBJ databases">
        <title>Azospirillum thermophila sp. nov., a novel isolated from hot spring.</title>
        <authorList>
            <person name="Zhao Z."/>
        </authorList>
    </citation>
    <scope>NUCLEOTIDE SEQUENCE [LARGE SCALE GENOMIC DNA]</scope>
    <source>
        <strain evidence="3">CFH 70021</strain>
        <plasmid evidence="3">unnamed1</plasmid>
    </source>
</reference>
<dbReference type="OrthoDB" id="3291462at2"/>
<gene>
    <name evidence="2" type="ORF">DEW08_25020</name>
</gene>
<dbReference type="PANTHER" id="PTHR22617:SF23">
    <property type="entry name" value="CHEMOTAXIS PROTEIN CHEW"/>
    <property type="match status" value="1"/>
</dbReference>
<dbReference type="GO" id="GO:0006935">
    <property type="term" value="P:chemotaxis"/>
    <property type="evidence" value="ECO:0007669"/>
    <property type="project" value="InterPro"/>
</dbReference>
<name>A0A2S2CY79_9PROT</name>
<geneLocation type="plasmid" evidence="2 3">
    <name>unnamed1</name>
</geneLocation>
<keyword evidence="2" id="KW-0614">Plasmid</keyword>
<evidence type="ECO:0000313" key="2">
    <source>
        <dbReference type="EMBL" id="AWK89237.1"/>
    </source>
</evidence>
<organism evidence="2 3">
    <name type="scientific">Azospirillum thermophilum</name>
    <dbReference type="NCBI Taxonomy" id="2202148"/>
    <lineage>
        <taxon>Bacteria</taxon>
        <taxon>Pseudomonadati</taxon>
        <taxon>Pseudomonadota</taxon>
        <taxon>Alphaproteobacteria</taxon>
        <taxon>Rhodospirillales</taxon>
        <taxon>Azospirillaceae</taxon>
        <taxon>Azospirillum</taxon>
    </lineage>
</organism>
<dbReference type="AlphaFoldDB" id="A0A2S2CY79"/>
<feature type="domain" description="CheW-like" evidence="1">
    <location>
        <begin position="366"/>
        <end position="512"/>
    </location>
</feature>
<dbReference type="GO" id="GO:0005829">
    <property type="term" value="C:cytosol"/>
    <property type="evidence" value="ECO:0007669"/>
    <property type="project" value="TreeGrafter"/>
</dbReference>